<dbReference type="UniPathway" id="UPA00219"/>
<evidence type="ECO:0000313" key="10">
    <source>
        <dbReference type="Proteomes" id="UP000305709"/>
    </source>
</evidence>
<comment type="pathway">
    <text evidence="1 7">Cell wall biogenesis; peptidoglycan biosynthesis.</text>
</comment>
<dbReference type="EMBL" id="VDFV01000002">
    <property type="protein sequence ID" value="TNC74385.1"/>
    <property type="molecule type" value="Genomic_DNA"/>
</dbReference>
<dbReference type="OrthoDB" id="9809748at2"/>
<comment type="caution">
    <text evidence="9">The sequence shown here is derived from an EMBL/GenBank/DDBJ whole genome shotgun (WGS) entry which is preliminary data.</text>
</comment>
<dbReference type="GO" id="GO:0004180">
    <property type="term" value="F:carboxypeptidase activity"/>
    <property type="evidence" value="ECO:0007669"/>
    <property type="project" value="UniProtKB-ARBA"/>
</dbReference>
<protein>
    <recommendedName>
        <fullName evidence="8">L,D-TPase catalytic domain-containing protein</fullName>
    </recommendedName>
</protein>
<dbReference type="GO" id="GO:0009252">
    <property type="term" value="P:peptidoglycan biosynthetic process"/>
    <property type="evidence" value="ECO:0007669"/>
    <property type="project" value="UniProtKB-UniPathway"/>
</dbReference>
<dbReference type="InterPro" id="IPR038063">
    <property type="entry name" value="Transpep_catalytic_dom"/>
</dbReference>
<keyword evidence="6 7" id="KW-0961">Cell wall biogenesis/degradation</keyword>
<dbReference type="PANTHER" id="PTHR36699">
    <property type="entry name" value="LD-TRANSPEPTIDASE"/>
    <property type="match status" value="1"/>
</dbReference>
<accession>A0A5C4NKG6</accession>
<keyword evidence="5 7" id="KW-0573">Peptidoglycan synthesis</keyword>
<dbReference type="Proteomes" id="UP000305709">
    <property type="component" value="Unassembled WGS sequence"/>
</dbReference>
<evidence type="ECO:0000259" key="8">
    <source>
        <dbReference type="PROSITE" id="PS52029"/>
    </source>
</evidence>
<reference evidence="9 10" key="1">
    <citation type="submission" date="2019-06" db="EMBL/GenBank/DDBJ databases">
        <authorList>
            <person name="Jiang L."/>
        </authorList>
    </citation>
    <scope>NUCLEOTIDE SEQUENCE [LARGE SCALE GENOMIC DNA]</scope>
    <source>
        <strain evidence="9 10">YIM 48858</strain>
    </source>
</reference>
<evidence type="ECO:0000256" key="4">
    <source>
        <dbReference type="ARBA" id="ARBA00022960"/>
    </source>
</evidence>
<dbReference type="SUPFAM" id="SSF141523">
    <property type="entry name" value="L,D-transpeptidase catalytic domain-like"/>
    <property type="match status" value="1"/>
</dbReference>
<dbReference type="CDD" id="cd16913">
    <property type="entry name" value="YkuD_like"/>
    <property type="match status" value="1"/>
</dbReference>
<dbReference type="Gene3D" id="2.40.440.10">
    <property type="entry name" value="L,D-transpeptidase catalytic domain-like"/>
    <property type="match status" value="1"/>
</dbReference>
<keyword evidence="3" id="KW-0808">Transferase</keyword>
<organism evidence="9 10">
    <name type="scientific">Rubellimicrobium roseum</name>
    <dbReference type="NCBI Taxonomy" id="687525"/>
    <lineage>
        <taxon>Bacteria</taxon>
        <taxon>Pseudomonadati</taxon>
        <taxon>Pseudomonadota</taxon>
        <taxon>Alphaproteobacteria</taxon>
        <taxon>Rhodobacterales</taxon>
        <taxon>Roseobacteraceae</taxon>
        <taxon>Rubellimicrobium</taxon>
    </lineage>
</organism>
<dbReference type="GO" id="GO:0016740">
    <property type="term" value="F:transferase activity"/>
    <property type="evidence" value="ECO:0007669"/>
    <property type="project" value="UniProtKB-KW"/>
</dbReference>
<sequence>MGGAALTALAGCGGGTPTKFRNYQGPPVTGVIVFKSRRVMYLMSGNRALREFRFELGGDPIGHKLMEGDGKTPEGTYTINRRNPNSQYHLSIGISYPNEQDVARAAALGLSPGGDIFIHGQPASLKPGAYLAGSWTAGCIAVTNSEMEEIYAMVRDGTPIHIYP</sequence>
<proteinExistence type="inferred from homology"/>
<dbReference type="GO" id="GO:0008360">
    <property type="term" value="P:regulation of cell shape"/>
    <property type="evidence" value="ECO:0007669"/>
    <property type="project" value="UniProtKB-UniRule"/>
</dbReference>
<keyword evidence="10" id="KW-1185">Reference proteome</keyword>
<evidence type="ECO:0000313" key="9">
    <source>
        <dbReference type="EMBL" id="TNC74385.1"/>
    </source>
</evidence>
<evidence type="ECO:0000256" key="7">
    <source>
        <dbReference type="PROSITE-ProRule" id="PRU01373"/>
    </source>
</evidence>
<comment type="similarity">
    <text evidence="2">Belongs to the YkuD family.</text>
</comment>
<gene>
    <name evidence="9" type="ORF">FHG71_03605</name>
</gene>
<evidence type="ECO:0000256" key="2">
    <source>
        <dbReference type="ARBA" id="ARBA00005992"/>
    </source>
</evidence>
<name>A0A5C4NKG6_9RHOB</name>
<feature type="active site" description="Nucleophile" evidence="7">
    <location>
        <position position="139"/>
    </location>
</feature>
<evidence type="ECO:0000256" key="6">
    <source>
        <dbReference type="ARBA" id="ARBA00023316"/>
    </source>
</evidence>
<dbReference type="PROSITE" id="PS52029">
    <property type="entry name" value="LD_TPASE"/>
    <property type="match status" value="1"/>
</dbReference>
<dbReference type="PANTHER" id="PTHR36699:SF1">
    <property type="entry name" value="L,D-TRANSPEPTIDASE YAFK-RELATED"/>
    <property type="match status" value="1"/>
</dbReference>
<evidence type="ECO:0000256" key="1">
    <source>
        <dbReference type="ARBA" id="ARBA00004752"/>
    </source>
</evidence>
<evidence type="ECO:0000256" key="5">
    <source>
        <dbReference type="ARBA" id="ARBA00022984"/>
    </source>
</evidence>
<feature type="domain" description="L,D-TPase catalytic" evidence="8">
    <location>
        <begin position="29"/>
        <end position="163"/>
    </location>
</feature>
<keyword evidence="4 7" id="KW-0133">Cell shape</keyword>
<dbReference type="AlphaFoldDB" id="A0A5C4NKG6"/>
<dbReference type="Pfam" id="PF03734">
    <property type="entry name" value="YkuD"/>
    <property type="match status" value="1"/>
</dbReference>
<evidence type="ECO:0000256" key="3">
    <source>
        <dbReference type="ARBA" id="ARBA00022679"/>
    </source>
</evidence>
<feature type="active site" description="Proton donor/acceptor" evidence="7">
    <location>
        <position position="119"/>
    </location>
</feature>
<dbReference type="InterPro" id="IPR005490">
    <property type="entry name" value="LD_TPept_cat_dom"/>
</dbReference>
<dbReference type="GO" id="GO:0071555">
    <property type="term" value="P:cell wall organization"/>
    <property type="evidence" value="ECO:0007669"/>
    <property type="project" value="UniProtKB-UniRule"/>
</dbReference>